<comment type="caution">
    <text evidence="2">The sequence shown here is derived from an EMBL/GenBank/DDBJ whole genome shotgun (WGS) entry which is preliminary data.</text>
</comment>
<dbReference type="PROSITE" id="PS51029">
    <property type="entry name" value="MADF"/>
    <property type="match status" value="1"/>
</dbReference>
<organism evidence="2 3">
    <name type="scientific">Aphis craccivora</name>
    <name type="common">Cowpea aphid</name>
    <dbReference type="NCBI Taxonomy" id="307492"/>
    <lineage>
        <taxon>Eukaryota</taxon>
        <taxon>Metazoa</taxon>
        <taxon>Ecdysozoa</taxon>
        <taxon>Arthropoda</taxon>
        <taxon>Hexapoda</taxon>
        <taxon>Insecta</taxon>
        <taxon>Pterygota</taxon>
        <taxon>Neoptera</taxon>
        <taxon>Paraneoptera</taxon>
        <taxon>Hemiptera</taxon>
        <taxon>Sternorrhyncha</taxon>
        <taxon>Aphidomorpha</taxon>
        <taxon>Aphidoidea</taxon>
        <taxon>Aphididae</taxon>
        <taxon>Aphidini</taxon>
        <taxon>Aphis</taxon>
        <taxon>Aphis</taxon>
    </lineage>
</organism>
<dbReference type="AlphaFoldDB" id="A0A6G0Y090"/>
<gene>
    <name evidence="2" type="ORF">FWK35_00024731</name>
</gene>
<keyword evidence="2" id="KW-0689">Ribosomal protein</keyword>
<evidence type="ECO:0000259" key="1">
    <source>
        <dbReference type="PROSITE" id="PS51029"/>
    </source>
</evidence>
<accession>A0A6G0Y090</accession>
<reference evidence="2 3" key="1">
    <citation type="submission" date="2019-08" db="EMBL/GenBank/DDBJ databases">
        <title>Whole genome of Aphis craccivora.</title>
        <authorList>
            <person name="Voronova N.V."/>
            <person name="Shulinski R.S."/>
            <person name="Bandarenka Y.V."/>
            <person name="Zhorov D.G."/>
            <person name="Warner D."/>
        </authorList>
    </citation>
    <scope>NUCLEOTIDE SEQUENCE [LARGE SCALE GENOMIC DNA]</scope>
    <source>
        <strain evidence="2">180601</strain>
        <tissue evidence="2">Whole Body</tissue>
    </source>
</reference>
<protein>
    <submittedName>
        <fullName evidence="2">30S ribosomal protein S5 2C chloroplastic</fullName>
    </submittedName>
</protein>
<dbReference type="Pfam" id="PF10545">
    <property type="entry name" value="MADF_DNA_bdg"/>
    <property type="match status" value="1"/>
</dbReference>
<dbReference type="GO" id="GO:0005840">
    <property type="term" value="C:ribosome"/>
    <property type="evidence" value="ECO:0007669"/>
    <property type="project" value="UniProtKB-KW"/>
</dbReference>
<dbReference type="Proteomes" id="UP000478052">
    <property type="component" value="Unassembled WGS sequence"/>
</dbReference>
<proteinExistence type="predicted"/>
<dbReference type="EMBL" id="VUJU01007199">
    <property type="protein sequence ID" value="KAF0746469.1"/>
    <property type="molecule type" value="Genomic_DNA"/>
</dbReference>
<sequence>MSFSYDVPTLIELVESRPCLWDKTSTEYKDRIIKRNKWKEVFLYLEKNYEDKSAKEQQEIGKFIIYNVYKIFLKNKLNIKIRKTL</sequence>
<feature type="domain" description="MADF" evidence="1">
    <location>
        <begin position="9"/>
        <end position="85"/>
    </location>
</feature>
<evidence type="ECO:0000313" key="3">
    <source>
        <dbReference type="Proteomes" id="UP000478052"/>
    </source>
</evidence>
<evidence type="ECO:0000313" key="2">
    <source>
        <dbReference type="EMBL" id="KAF0746469.1"/>
    </source>
</evidence>
<name>A0A6G0Y090_APHCR</name>
<keyword evidence="2" id="KW-0687">Ribonucleoprotein</keyword>
<dbReference type="OrthoDB" id="6153252at2759"/>
<dbReference type="InterPro" id="IPR006578">
    <property type="entry name" value="MADF-dom"/>
</dbReference>
<keyword evidence="3" id="KW-1185">Reference proteome</keyword>